<dbReference type="Proteomes" id="UP000244912">
    <property type="component" value="Unassembled WGS sequence"/>
</dbReference>
<dbReference type="InterPro" id="IPR000182">
    <property type="entry name" value="GNAT_dom"/>
</dbReference>
<dbReference type="SUPFAM" id="SSF55729">
    <property type="entry name" value="Acyl-CoA N-acyltransferases (Nat)"/>
    <property type="match status" value="1"/>
</dbReference>
<keyword evidence="2" id="KW-0012">Acyltransferase</keyword>
<dbReference type="PANTHER" id="PTHR43792">
    <property type="entry name" value="GNAT FAMILY, PUTATIVE (AFU_ORTHOLOGUE AFUA_3G00765)-RELATED-RELATED"/>
    <property type="match status" value="1"/>
</dbReference>
<gene>
    <name evidence="5" type="ORF">PAA8504_00016</name>
</gene>
<organism evidence="5 6">
    <name type="scientific">Palleronia abyssalis</name>
    <dbReference type="NCBI Taxonomy" id="1501240"/>
    <lineage>
        <taxon>Bacteria</taxon>
        <taxon>Pseudomonadati</taxon>
        <taxon>Pseudomonadota</taxon>
        <taxon>Alphaproteobacteria</taxon>
        <taxon>Rhodobacterales</taxon>
        <taxon>Roseobacteraceae</taxon>
        <taxon>Palleronia</taxon>
    </lineage>
</organism>
<protein>
    <recommendedName>
        <fullName evidence="4">N-acetyltransferase domain-containing protein</fullName>
    </recommendedName>
</protein>
<evidence type="ECO:0000313" key="6">
    <source>
        <dbReference type="Proteomes" id="UP000244912"/>
    </source>
</evidence>
<dbReference type="Gene3D" id="3.40.630.30">
    <property type="match status" value="1"/>
</dbReference>
<dbReference type="Pfam" id="PF13302">
    <property type="entry name" value="Acetyltransf_3"/>
    <property type="match status" value="1"/>
</dbReference>
<name>A0A2R8BQ53_9RHOB</name>
<evidence type="ECO:0000313" key="5">
    <source>
        <dbReference type="EMBL" id="SPJ22228.1"/>
    </source>
</evidence>
<reference evidence="5 6" key="1">
    <citation type="submission" date="2018-03" db="EMBL/GenBank/DDBJ databases">
        <authorList>
            <person name="Keele B.F."/>
        </authorList>
    </citation>
    <scope>NUCLEOTIDE SEQUENCE [LARGE SCALE GENOMIC DNA]</scope>
    <source>
        <strain evidence="5 6">CECT 8504</strain>
    </source>
</reference>
<dbReference type="InterPro" id="IPR051531">
    <property type="entry name" value="N-acetyltransferase"/>
</dbReference>
<evidence type="ECO:0000256" key="2">
    <source>
        <dbReference type="ARBA" id="ARBA00023315"/>
    </source>
</evidence>
<dbReference type="InterPro" id="IPR016181">
    <property type="entry name" value="Acyl_CoA_acyltransferase"/>
</dbReference>
<dbReference type="OrthoDB" id="9804153at2"/>
<dbReference type="EMBL" id="ONZF01000001">
    <property type="protein sequence ID" value="SPJ22228.1"/>
    <property type="molecule type" value="Genomic_DNA"/>
</dbReference>
<evidence type="ECO:0000256" key="3">
    <source>
        <dbReference type="ARBA" id="ARBA00038502"/>
    </source>
</evidence>
<keyword evidence="6" id="KW-1185">Reference proteome</keyword>
<keyword evidence="1" id="KW-0808">Transferase</keyword>
<dbReference type="PROSITE" id="PS51186">
    <property type="entry name" value="GNAT"/>
    <property type="match status" value="1"/>
</dbReference>
<accession>A0A2R8BQ53</accession>
<evidence type="ECO:0000256" key="1">
    <source>
        <dbReference type="ARBA" id="ARBA00022679"/>
    </source>
</evidence>
<dbReference type="GO" id="GO:0005737">
    <property type="term" value="C:cytoplasm"/>
    <property type="evidence" value="ECO:0007669"/>
    <property type="project" value="TreeGrafter"/>
</dbReference>
<dbReference type="AlphaFoldDB" id="A0A2R8BQ53"/>
<dbReference type="RefSeq" id="WP_108892146.1">
    <property type="nucleotide sequence ID" value="NZ_ONZF01000001.1"/>
</dbReference>
<sequence>MDHDPRHPTRVRSVSRRDIALMQTTRLTLRPLRPSDADAIVAGVGNYDVSKWLAVVPFPYTHEDARQFLSSSAAERRLTWAICDADAFQGIVSIAGEFGYWLTRDAWGRGYATEAGTAAIDAAFADPTRTELRASFMLGNDRSEQVLRKLGFRQTGVSERSFRAYGQTAPAANLEITRVDWRRSRGLSPRRWWSIAQGSDMSEPAR</sequence>
<proteinExistence type="inferred from homology"/>
<dbReference type="PANTHER" id="PTHR43792:SF8">
    <property type="entry name" value="[RIBOSOMAL PROTEIN US5]-ALANINE N-ACETYLTRANSFERASE"/>
    <property type="match status" value="1"/>
</dbReference>
<dbReference type="GO" id="GO:0008999">
    <property type="term" value="F:protein-N-terminal-alanine acetyltransferase activity"/>
    <property type="evidence" value="ECO:0007669"/>
    <property type="project" value="TreeGrafter"/>
</dbReference>
<feature type="domain" description="N-acetyltransferase" evidence="4">
    <location>
        <begin position="27"/>
        <end position="170"/>
    </location>
</feature>
<evidence type="ECO:0000259" key="4">
    <source>
        <dbReference type="PROSITE" id="PS51186"/>
    </source>
</evidence>
<comment type="similarity">
    <text evidence="3">Belongs to the acetyltransferase family. RimJ subfamily.</text>
</comment>